<keyword evidence="7" id="KW-1185">Reference proteome</keyword>
<dbReference type="InterPro" id="IPR052195">
    <property type="entry name" value="Bact_Alkyl/Aryl-Sulfatase"/>
</dbReference>
<dbReference type="Proteomes" id="UP000248616">
    <property type="component" value="Unassembled WGS sequence"/>
</dbReference>
<accession>A0A2W7BVI9</accession>
<dbReference type="OrthoDB" id="9815874at2"/>
<dbReference type="InterPro" id="IPR038536">
    <property type="entry name" value="Alkyl/aryl-sulf_dimr_sf"/>
</dbReference>
<dbReference type="AlphaFoldDB" id="A0A2W7BVI9"/>
<dbReference type="GO" id="GO:0046983">
    <property type="term" value="F:protein dimerization activity"/>
    <property type="evidence" value="ECO:0007669"/>
    <property type="project" value="InterPro"/>
</dbReference>
<comment type="caution">
    <text evidence="6">The sequence shown here is derived from an EMBL/GenBank/DDBJ whole genome shotgun (WGS) entry which is preliminary data.</text>
</comment>
<keyword evidence="3" id="KW-0862">Zinc</keyword>
<dbReference type="SMART" id="SM00849">
    <property type="entry name" value="Lactamase_B"/>
    <property type="match status" value="1"/>
</dbReference>
<dbReference type="PANTHER" id="PTHR43223:SF1">
    <property type="entry name" value="ALKYL_ARYL-SULFATASE BDS1"/>
    <property type="match status" value="1"/>
</dbReference>
<dbReference type="SUPFAM" id="SSF56281">
    <property type="entry name" value="Metallo-hydrolase/oxidoreductase"/>
    <property type="match status" value="1"/>
</dbReference>
<sequence length="636" mass="69990">MHMKDAKIDEAAKARVAEMNVAAAASNEFDWADLRDFEDARRGLLRDLPDLVIKDEAGRIVWDSRPHDLMLAKERPDTVHPSLWRLAQLNNIRGLFEVADGVWQTRGHSLANMTFVAGETGWIVIDPANTVETARVGLELANMVLGRRPVVGVVYSHTHSDHWGGAKGVDPEPNARVVAPAGFEAFVLAESLVASEGLAPRNNYMYGEHLGVGPYGHVDCGLGKATEGGKVSYLPPTDHIGREGGRLTIDGVDFLFQHAPGEAPAGMHVYLPASCVLHVADNCYASLHNVYTIRGSLSRDASLWSDSVDRALQFVNAEVVIGGHHWPRWGQKNVRSFIAQQRDALKFMHDQAARMMKLGYSAHEIASMVELPPSLARQWHLRGYYGTVSQNVRAIVQHYLGWYDGSPATLNSLPPREAAAKMIDYMGGIPNVLKRARDDLNAGNFRWVVQILDHVLWLDPHCAEARSLAAVAHRTLGYTCENATWRNAHLSAAKELAGDVQQAGAIRDSADLSTRIPLRALFDYLAIRVIGAKAATMDILLSWQVTDTEEEFTTHLNNGVLNLVNGVTAEVKVALTRDTLTKLIYEQVHPTKLPMAITGDRATFDAMWSVMETFPDNFSIAGRAFKIGERSCAQPG</sequence>
<evidence type="ECO:0000256" key="1">
    <source>
        <dbReference type="ARBA" id="ARBA00022723"/>
    </source>
</evidence>
<gene>
    <name evidence="6" type="ORF">B5V02_27815</name>
</gene>
<dbReference type="InterPro" id="IPR036527">
    <property type="entry name" value="SCP2_sterol-bd_dom_sf"/>
</dbReference>
<dbReference type="InterPro" id="IPR044097">
    <property type="entry name" value="Bds1/SdsA1_MBL-fold"/>
</dbReference>
<reference evidence="7" key="1">
    <citation type="submission" date="2017-03" db="EMBL/GenBank/DDBJ databases">
        <authorList>
            <person name="Safronova V.I."/>
            <person name="Sazanova A.L."/>
            <person name="Chirak E.R."/>
        </authorList>
    </citation>
    <scope>NUCLEOTIDE SEQUENCE [LARGE SCALE GENOMIC DNA]</scope>
    <source>
        <strain evidence="7">Ach-343</strain>
    </source>
</reference>
<organism evidence="6 7">
    <name type="scientific">Mesorhizobium kowhaii</name>
    <dbReference type="NCBI Taxonomy" id="1300272"/>
    <lineage>
        <taxon>Bacteria</taxon>
        <taxon>Pseudomonadati</taxon>
        <taxon>Pseudomonadota</taxon>
        <taxon>Alphaproteobacteria</taxon>
        <taxon>Hyphomicrobiales</taxon>
        <taxon>Phyllobacteriaceae</taxon>
        <taxon>Mesorhizobium</taxon>
    </lineage>
</organism>
<dbReference type="PANTHER" id="PTHR43223">
    <property type="entry name" value="ALKYL/ARYL-SULFATASE"/>
    <property type="match status" value="1"/>
</dbReference>
<comment type="similarity">
    <text evidence="4">Belongs to the metallo-beta-lactamase superfamily. Type III sulfatase family.</text>
</comment>
<evidence type="ECO:0000256" key="2">
    <source>
        <dbReference type="ARBA" id="ARBA00022801"/>
    </source>
</evidence>
<dbReference type="InterPro" id="IPR001279">
    <property type="entry name" value="Metallo-B-lactamas"/>
</dbReference>
<dbReference type="GO" id="GO:0018909">
    <property type="term" value="P:dodecyl sulfate metabolic process"/>
    <property type="evidence" value="ECO:0007669"/>
    <property type="project" value="InterPro"/>
</dbReference>
<dbReference type="Pfam" id="PF14864">
    <property type="entry name" value="Alkyl_sulf_C"/>
    <property type="match status" value="1"/>
</dbReference>
<dbReference type="Pfam" id="PF00753">
    <property type="entry name" value="Lactamase_B"/>
    <property type="match status" value="1"/>
</dbReference>
<evidence type="ECO:0000256" key="3">
    <source>
        <dbReference type="ARBA" id="ARBA00022833"/>
    </source>
</evidence>
<evidence type="ECO:0000313" key="6">
    <source>
        <dbReference type="EMBL" id="PZV34915.1"/>
    </source>
</evidence>
<dbReference type="Pfam" id="PF14863">
    <property type="entry name" value="Alkyl_sulf_dimr"/>
    <property type="match status" value="1"/>
</dbReference>
<dbReference type="GO" id="GO:0018741">
    <property type="term" value="F:linear primary-alkylsulfatase activity"/>
    <property type="evidence" value="ECO:0007669"/>
    <property type="project" value="InterPro"/>
</dbReference>
<dbReference type="InterPro" id="IPR029229">
    <property type="entry name" value="Alkyl_sulf_C"/>
</dbReference>
<evidence type="ECO:0000256" key="4">
    <source>
        <dbReference type="ARBA" id="ARBA00033751"/>
    </source>
</evidence>
<evidence type="ECO:0000259" key="5">
    <source>
        <dbReference type="SMART" id="SM00849"/>
    </source>
</evidence>
<protein>
    <recommendedName>
        <fullName evidence="5">Metallo-beta-lactamase domain-containing protein</fullName>
    </recommendedName>
</protein>
<evidence type="ECO:0000313" key="7">
    <source>
        <dbReference type="Proteomes" id="UP000248616"/>
    </source>
</evidence>
<dbReference type="SUPFAM" id="SSF55718">
    <property type="entry name" value="SCP-like"/>
    <property type="match status" value="1"/>
</dbReference>
<dbReference type="CDD" id="cd07710">
    <property type="entry name" value="arylsulfatase_Sdsa1-like_MBL-fold"/>
    <property type="match status" value="1"/>
</dbReference>
<keyword evidence="1" id="KW-0479">Metal-binding</keyword>
<dbReference type="InterPro" id="IPR036866">
    <property type="entry name" value="RibonucZ/Hydroxyglut_hydro"/>
</dbReference>
<proteinExistence type="inferred from homology"/>
<dbReference type="GO" id="GO:0046872">
    <property type="term" value="F:metal ion binding"/>
    <property type="evidence" value="ECO:0007669"/>
    <property type="project" value="UniProtKB-KW"/>
</dbReference>
<keyword evidence="2" id="KW-0378">Hydrolase</keyword>
<feature type="domain" description="Metallo-beta-lactamase" evidence="5">
    <location>
        <begin position="110"/>
        <end position="324"/>
    </location>
</feature>
<dbReference type="Gene3D" id="1.25.40.880">
    <property type="entry name" value="Alkyl sulfatase, dimerisation domain"/>
    <property type="match status" value="1"/>
</dbReference>
<dbReference type="EMBL" id="MZXV01000062">
    <property type="protein sequence ID" value="PZV34915.1"/>
    <property type="molecule type" value="Genomic_DNA"/>
</dbReference>
<dbReference type="Gene3D" id="3.60.15.30">
    <property type="entry name" value="Metallo-beta-lactamase domain"/>
    <property type="match status" value="1"/>
</dbReference>
<dbReference type="InterPro" id="IPR029228">
    <property type="entry name" value="Alkyl_sulf_dimr"/>
</dbReference>
<dbReference type="Gene3D" id="3.30.1050.10">
    <property type="entry name" value="SCP2 sterol-binding domain"/>
    <property type="match status" value="1"/>
</dbReference>
<name>A0A2W7BVI9_9HYPH</name>